<evidence type="ECO:0000256" key="1">
    <source>
        <dbReference type="SAM" id="MobiDB-lite"/>
    </source>
</evidence>
<organism evidence="2 3">
    <name type="scientific">Eumeta variegata</name>
    <name type="common">Bagworm moth</name>
    <name type="synonym">Eumeta japonica</name>
    <dbReference type="NCBI Taxonomy" id="151549"/>
    <lineage>
        <taxon>Eukaryota</taxon>
        <taxon>Metazoa</taxon>
        <taxon>Ecdysozoa</taxon>
        <taxon>Arthropoda</taxon>
        <taxon>Hexapoda</taxon>
        <taxon>Insecta</taxon>
        <taxon>Pterygota</taxon>
        <taxon>Neoptera</taxon>
        <taxon>Endopterygota</taxon>
        <taxon>Lepidoptera</taxon>
        <taxon>Glossata</taxon>
        <taxon>Ditrysia</taxon>
        <taxon>Tineoidea</taxon>
        <taxon>Psychidae</taxon>
        <taxon>Oiketicinae</taxon>
        <taxon>Eumeta</taxon>
    </lineage>
</organism>
<gene>
    <name evidence="2" type="ORF">EVAR_60155_1</name>
</gene>
<keyword evidence="3" id="KW-1185">Reference proteome</keyword>
<feature type="compositionally biased region" description="Low complexity" evidence="1">
    <location>
        <begin position="39"/>
        <end position="49"/>
    </location>
</feature>
<proteinExistence type="predicted"/>
<name>A0A4C1SS72_EUMVA</name>
<evidence type="ECO:0000313" key="3">
    <source>
        <dbReference type="Proteomes" id="UP000299102"/>
    </source>
</evidence>
<feature type="region of interest" description="Disordered" evidence="1">
    <location>
        <begin position="39"/>
        <end position="85"/>
    </location>
</feature>
<comment type="caution">
    <text evidence="2">The sequence shown here is derived from an EMBL/GenBank/DDBJ whole genome shotgun (WGS) entry which is preliminary data.</text>
</comment>
<feature type="compositionally biased region" description="Polar residues" evidence="1">
    <location>
        <begin position="64"/>
        <end position="74"/>
    </location>
</feature>
<accession>A0A4C1SS72</accession>
<protein>
    <submittedName>
        <fullName evidence="2">Uncharacterized protein</fullName>
    </submittedName>
</protein>
<evidence type="ECO:0000313" key="2">
    <source>
        <dbReference type="EMBL" id="GBP04794.1"/>
    </source>
</evidence>
<dbReference type="EMBL" id="BGZK01003819">
    <property type="protein sequence ID" value="GBP04794.1"/>
    <property type="molecule type" value="Genomic_DNA"/>
</dbReference>
<dbReference type="Proteomes" id="UP000299102">
    <property type="component" value="Unassembled WGS sequence"/>
</dbReference>
<feature type="compositionally biased region" description="Low complexity" evidence="1">
    <location>
        <begin position="75"/>
        <end position="85"/>
    </location>
</feature>
<sequence length="115" mass="12874">MRWRRPTALAPPAQHFLVGQNIRGHKMEWILGSRSVLVGSSPDSSGQDDGPWKRRQGTGKRWSGSVTGKCSAITSRVSRPSRYPSSCSQAAERISGLDFYEETRMLKSVLRERDP</sequence>
<dbReference type="AlphaFoldDB" id="A0A4C1SS72"/>
<reference evidence="2 3" key="1">
    <citation type="journal article" date="2019" name="Commun. Biol.">
        <title>The bagworm genome reveals a unique fibroin gene that provides high tensile strength.</title>
        <authorList>
            <person name="Kono N."/>
            <person name="Nakamura H."/>
            <person name="Ohtoshi R."/>
            <person name="Tomita M."/>
            <person name="Numata K."/>
            <person name="Arakawa K."/>
        </authorList>
    </citation>
    <scope>NUCLEOTIDE SEQUENCE [LARGE SCALE GENOMIC DNA]</scope>
</reference>